<evidence type="ECO:0000313" key="7">
    <source>
        <dbReference type="Proteomes" id="UP001165063"/>
    </source>
</evidence>
<dbReference type="PANTHER" id="PTHR11451:SF50">
    <property type="entry name" value="THREONINE--TRNA LIGASE, MITOCHONDRIAL"/>
    <property type="match status" value="1"/>
</dbReference>
<evidence type="ECO:0000256" key="2">
    <source>
        <dbReference type="ARBA" id="ARBA00022917"/>
    </source>
</evidence>
<evidence type="ECO:0000256" key="3">
    <source>
        <dbReference type="ARBA" id="ARBA00031900"/>
    </source>
</evidence>
<dbReference type="PRINTS" id="PR01047">
    <property type="entry name" value="TRNASYNTHTHR"/>
</dbReference>
<dbReference type="EMBL" id="BSXU01004487">
    <property type="protein sequence ID" value="GMG44616.1"/>
    <property type="molecule type" value="Genomic_DNA"/>
</dbReference>
<keyword evidence="2" id="KW-0648">Protein biosynthesis</keyword>
<dbReference type="InterPro" id="IPR036621">
    <property type="entry name" value="Anticodon-bd_dom_sf"/>
</dbReference>
<dbReference type="Gene3D" id="3.30.930.10">
    <property type="entry name" value="Bira Bifunctional Protein, Domain 2"/>
    <property type="match status" value="1"/>
</dbReference>
<dbReference type="OrthoDB" id="5423599at2759"/>
<dbReference type="InterPro" id="IPR002320">
    <property type="entry name" value="Thr-tRNA-ligase_IIa"/>
</dbReference>
<dbReference type="Pfam" id="PF03129">
    <property type="entry name" value="HGTP_anticodon"/>
    <property type="match status" value="1"/>
</dbReference>
<dbReference type="SUPFAM" id="SSF55681">
    <property type="entry name" value="Class II aaRS and biotin synthetases"/>
    <property type="match status" value="1"/>
</dbReference>
<dbReference type="PANTHER" id="PTHR11451">
    <property type="entry name" value="THREONINE-TRNA LIGASE"/>
    <property type="match status" value="1"/>
</dbReference>
<sequence length="257" mass="29704">MTKCLKLIRLVYSAFGFDKYKWLLSTRPDHFIGEQKEWDQAESELTSALNESVGVGKWELNEGDGAFYGPKIDVKLTDNFGKEHQVATIQLDFQLPQRFKLEYQSDTGSLETPIMIHRAIFGSVERFLAMLIDHYNGKWPFWLSPRQAVIIPVNSSHNEHAKKIKEILSNSAADDDYENLNKFTDYKFFVDIDSRTETVGFRTKDAISKGYNFIILVGEKEIKNGNIAIRSRENRKIENLTTEEVLEKFKSLEDSYI</sequence>
<dbReference type="CDD" id="cd00860">
    <property type="entry name" value="ThrRS_anticodon"/>
    <property type="match status" value="1"/>
</dbReference>
<evidence type="ECO:0000256" key="1">
    <source>
        <dbReference type="ARBA" id="ARBA00008226"/>
    </source>
</evidence>
<dbReference type="AlphaFoldDB" id="A0A9W7DJA1"/>
<comment type="similarity">
    <text evidence="1">Belongs to the class-II aminoacyl-tRNA synthetase family.</text>
</comment>
<protein>
    <recommendedName>
        <fullName evidence="3">Threonyl-tRNA synthetase</fullName>
    </recommendedName>
</protein>
<reference evidence="6" key="1">
    <citation type="submission" date="2023-04" db="EMBL/GenBank/DDBJ databases">
        <title>Ambrosiozyma monospora NBRC 1965.</title>
        <authorList>
            <person name="Ichikawa N."/>
            <person name="Sato H."/>
            <person name="Tonouchi N."/>
        </authorList>
    </citation>
    <scope>NUCLEOTIDE SEQUENCE</scope>
    <source>
        <strain evidence="6">NBRC 1965</strain>
    </source>
</reference>
<dbReference type="Pfam" id="PF00587">
    <property type="entry name" value="tRNA-synt_2b"/>
    <property type="match status" value="1"/>
</dbReference>
<evidence type="ECO:0000313" key="6">
    <source>
        <dbReference type="EMBL" id="GMG44616.1"/>
    </source>
</evidence>
<name>A0A9W7DJA1_AMBMO</name>
<dbReference type="InterPro" id="IPR047246">
    <property type="entry name" value="ThrRS_anticodon"/>
</dbReference>
<organism evidence="6 7">
    <name type="scientific">Ambrosiozyma monospora</name>
    <name type="common">Yeast</name>
    <name type="synonym">Endomycopsis monosporus</name>
    <dbReference type="NCBI Taxonomy" id="43982"/>
    <lineage>
        <taxon>Eukaryota</taxon>
        <taxon>Fungi</taxon>
        <taxon>Dikarya</taxon>
        <taxon>Ascomycota</taxon>
        <taxon>Saccharomycotina</taxon>
        <taxon>Pichiomycetes</taxon>
        <taxon>Pichiales</taxon>
        <taxon>Pichiaceae</taxon>
        <taxon>Ambrosiozyma</taxon>
    </lineage>
</organism>
<feature type="domain" description="Aminoacyl-tRNA synthetase class II (G/ P/ S/T)" evidence="4">
    <location>
        <begin position="2"/>
        <end position="135"/>
    </location>
</feature>
<proteinExistence type="inferred from homology"/>
<dbReference type="InterPro" id="IPR045864">
    <property type="entry name" value="aa-tRNA-synth_II/BPL/LPL"/>
</dbReference>
<dbReference type="Proteomes" id="UP001165063">
    <property type="component" value="Unassembled WGS sequence"/>
</dbReference>
<dbReference type="GO" id="GO:0004829">
    <property type="term" value="F:threonine-tRNA ligase activity"/>
    <property type="evidence" value="ECO:0007669"/>
    <property type="project" value="InterPro"/>
</dbReference>
<evidence type="ECO:0000259" key="4">
    <source>
        <dbReference type="Pfam" id="PF00587"/>
    </source>
</evidence>
<dbReference type="GO" id="GO:0070159">
    <property type="term" value="P:mitochondrial threonyl-tRNA aminoacylation"/>
    <property type="evidence" value="ECO:0007669"/>
    <property type="project" value="TreeGrafter"/>
</dbReference>
<dbReference type="GO" id="GO:0005739">
    <property type="term" value="C:mitochondrion"/>
    <property type="evidence" value="ECO:0007669"/>
    <property type="project" value="TreeGrafter"/>
</dbReference>
<dbReference type="InterPro" id="IPR004154">
    <property type="entry name" value="Anticodon-bd"/>
</dbReference>
<comment type="caution">
    <text evidence="6">The sequence shown here is derived from an EMBL/GenBank/DDBJ whole genome shotgun (WGS) entry which is preliminary data.</text>
</comment>
<dbReference type="InterPro" id="IPR002314">
    <property type="entry name" value="aa-tRNA-synt_IIb"/>
</dbReference>
<keyword evidence="7" id="KW-1185">Reference proteome</keyword>
<gene>
    <name evidence="6" type="ORF">Amon01_000676100</name>
</gene>
<dbReference type="SUPFAM" id="SSF52954">
    <property type="entry name" value="Class II aaRS ABD-related"/>
    <property type="match status" value="1"/>
</dbReference>
<feature type="domain" description="Anticodon-binding" evidence="5">
    <location>
        <begin position="147"/>
        <end position="251"/>
    </location>
</feature>
<dbReference type="Gene3D" id="3.40.50.800">
    <property type="entry name" value="Anticodon-binding domain"/>
    <property type="match status" value="1"/>
</dbReference>
<accession>A0A9W7DJA1</accession>
<dbReference type="GO" id="GO:0005524">
    <property type="term" value="F:ATP binding"/>
    <property type="evidence" value="ECO:0007669"/>
    <property type="project" value="InterPro"/>
</dbReference>
<evidence type="ECO:0000259" key="5">
    <source>
        <dbReference type="Pfam" id="PF03129"/>
    </source>
</evidence>